<dbReference type="SUPFAM" id="SSF48208">
    <property type="entry name" value="Six-hairpin glycosidases"/>
    <property type="match status" value="1"/>
</dbReference>
<organism evidence="3 4">
    <name type="scientific">Nocardioides cavernae</name>
    <dbReference type="NCBI Taxonomy" id="1921566"/>
    <lineage>
        <taxon>Bacteria</taxon>
        <taxon>Bacillati</taxon>
        <taxon>Actinomycetota</taxon>
        <taxon>Actinomycetes</taxon>
        <taxon>Propionibacteriales</taxon>
        <taxon>Nocardioidaceae</taxon>
        <taxon>Nocardioides</taxon>
    </lineage>
</organism>
<proteinExistence type="inferred from homology"/>
<keyword evidence="2" id="KW-0413">Isomerase</keyword>
<comment type="caution">
    <text evidence="3">The sequence shown here is derived from an EMBL/GenBank/DDBJ whole genome shotgun (WGS) entry which is preliminary data.</text>
</comment>
<dbReference type="Proteomes" id="UP000618818">
    <property type="component" value="Unassembled WGS sequence"/>
</dbReference>
<keyword evidence="4" id="KW-1185">Reference proteome</keyword>
<evidence type="ECO:0000256" key="2">
    <source>
        <dbReference type="ARBA" id="ARBA00023235"/>
    </source>
</evidence>
<reference evidence="3 4" key="1">
    <citation type="submission" date="2020-09" db="EMBL/GenBank/DDBJ databases">
        <title>novel species in genus Nocardioides.</title>
        <authorList>
            <person name="Zhang G."/>
        </authorList>
    </citation>
    <scope>NUCLEOTIDE SEQUENCE [LARGE SCALE GENOMIC DNA]</scope>
    <source>
        <strain evidence="3 4">KCTC 39551</strain>
    </source>
</reference>
<dbReference type="InterPro" id="IPR010819">
    <property type="entry name" value="AGE/CE"/>
</dbReference>
<dbReference type="InterPro" id="IPR008928">
    <property type="entry name" value="6-hairpin_glycosidase_sf"/>
</dbReference>
<accession>A0ABR8NAZ7</accession>
<dbReference type="RefSeq" id="WP_191194201.1">
    <property type="nucleotide sequence ID" value="NZ_JACXYZ010000001.1"/>
</dbReference>
<gene>
    <name evidence="3" type="ORF">IEZ26_07340</name>
</gene>
<evidence type="ECO:0000313" key="3">
    <source>
        <dbReference type="EMBL" id="MBD3924426.1"/>
    </source>
</evidence>
<dbReference type="Gene3D" id="1.50.10.10">
    <property type="match status" value="1"/>
</dbReference>
<evidence type="ECO:0000313" key="4">
    <source>
        <dbReference type="Proteomes" id="UP000618818"/>
    </source>
</evidence>
<dbReference type="InterPro" id="IPR012341">
    <property type="entry name" value="6hp_glycosidase-like_sf"/>
</dbReference>
<evidence type="ECO:0000256" key="1">
    <source>
        <dbReference type="ARBA" id="ARBA00008558"/>
    </source>
</evidence>
<protein>
    <submittedName>
        <fullName evidence="3">AGE family epimerase/isomerase</fullName>
    </submittedName>
</protein>
<dbReference type="EMBL" id="JACXYZ010000001">
    <property type="protein sequence ID" value="MBD3924426.1"/>
    <property type="molecule type" value="Genomic_DNA"/>
</dbReference>
<name>A0ABR8NAZ7_9ACTN</name>
<dbReference type="Pfam" id="PF07221">
    <property type="entry name" value="GlcNAc_2-epim"/>
    <property type="match status" value="1"/>
</dbReference>
<comment type="similarity">
    <text evidence="1">Belongs to the N-acylglucosamine 2-epimerase family.</text>
</comment>
<sequence>MTALGSSTSEGSSSARLAAITAPEVPDALRGDSWLEHHRQDLMPYWDMPEALGEPLGNFPSWRGLDGELLADERRGLSTLARGVYGYSVAFLLTGEPRYLTYAKAGIDWINAYARDAEHGGWYGQLNKDGSPYAPDDPKRVFDVASLGLAFGMYYNVTRDPEVEADLLEVRDFLFEHYYDPATSRIKDALKYDLSEEVDLGDNGGDITNYLVPGSALLLPNADLLSDPARRAQFRDDLRVVTEQLIARHRGTGAESWWFWGRTGLVGRFGSGDTDFGHSIKSHELILNANAVFPDRPWSGLSADREALLQRAWDAPAARWNQRRSGPIGAGTERDSEWWMHDEADQTLAALDLGNGFAHQDWLAASAASWTSVFVDRIRPARETYFRPARNPALADMRKTGFGKNMYHVSEHALIMFLHGRALEGLPARLHYAFPTTQALTAQADPYWFDATGERRVVRDEIPALPGHRLVEVEFTGVGPASPPPFPAPDDTTAPTTRAVVSPEPNAEGWNREDVTVALSAADAGVGVQEIHVLVEDRSGTTPPAAVIGPGDAVTLPEMSGEGVRRVTYWAVDRLGNTEPPHVLEIRIDRTSPTLTGLPSQPCTLWPPDRRMVQVAQVTGTDALSRVAGVQVAVTADEPTDPDDVRVDGGTAEVRASRNGRGDGRTYRVSALVTDAAGNTALGEAACAVPHDQRR</sequence>